<dbReference type="InterPro" id="IPR011676">
    <property type="entry name" value="DUF1618"/>
</dbReference>
<dbReference type="AlphaFoldDB" id="A0A1E5UM92"/>
<reference evidence="3 4" key="1">
    <citation type="submission" date="2016-09" db="EMBL/GenBank/DDBJ databases">
        <title>The draft genome of Dichanthelium oligosanthes: A C3 panicoid grass species.</title>
        <authorList>
            <person name="Studer A.J."/>
            <person name="Schnable J.C."/>
            <person name="Brutnell T.P."/>
        </authorList>
    </citation>
    <scope>NUCLEOTIDE SEQUENCE [LARGE SCALE GENOMIC DNA]</scope>
    <source>
        <strain evidence="4">cv. Kellogg 1175</strain>
        <tissue evidence="3">Leaf</tissue>
    </source>
</reference>
<dbReference type="PANTHER" id="PTHR33074:SF139">
    <property type="entry name" value="OS09G0567000 PROTEIN"/>
    <property type="match status" value="1"/>
</dbReference>
<proteinExistence type="predicted"/>
<feature type="domain" description="DUF1618" evidence="2">
    <location>
        <begin position="21"/>
        <end position="138"/>
    </location>
</feature>
<sequence length="193" mass="21655">MMCSAGIPSFATSQCRSSSTPAGGTCPWVTRDIAIVKDRIKLVQVLMKTGSHKASHDTYTSVGWVAATWSRLANFPQEDSWSQDFKLEASDIKGDNNPLHFELLKRLPDDEGGKPRLSLERFFIGHPTISLDDDDTVYFMINVVSKVWVIAVDMRYRMLQGVAEFGSERNFGLISTYTQSRITYAYCIVSRSP</sequence>
<keyword evidence="4" id="KW-1185">Reference proteome</keyword>
<evidence type="ECO:0000313" key="4">
    <source>
        <dbReference type="Proteomes" id="UP000095767"/>
    </source>
</evidence>
<accession>A0A1E5UM92</accession>
<comment type="caution">
    <text evidence="3">The sequence shown here is derived from an EMBL/GenBank/DDBJ whole genome shotgun (WGS) entry which is preliminary data.</text>
</comment>
<protein>
    <recommendedName>
        <fullName evidence="2">DUF1618 domain-containing protein</fullName>
    </recommendedName>
</protein>
<feature type="non-terminal residue" evidence="3">
    <location>
        <position position="193"/>
    </location>
</feature>
<feature type="compositionally biased region" description="Polar residues" evidence="1">
    <location>
        <begin position="10"/>
        <end position="22"/>
    </location>
</feature>
<dbReference type="Proteomes" id="UP000095767">
    <property type="component" value="Unassembled WGS sequence"/>
</dbReference>
<name>A0A1E5UM92_9POAL</name>
<evidence type="ECO:0000256" key="1">
    <source>
        <dbReference type="SAM" id="MobiDB-lite"/>
    </source>
</evidence>
<dbReference type="EMBL" id="LWDX02071534">
    <property type="protein sequence ID" value="OEL13999.1"/>
    <property type="molecule type" value="Genomic_DNA"/>
</dbReference>
<organism evidence="3 4">
    <name type="scientific">Dichanthelium oligosanthes</name>
    <dbReference type="NCBI Taxonomy" id="888268"/>
    <lineage>
        <taxon>Eukaryota</taxon>
        <taxon>Viridiplantae</taxon>
        <taxon>Streptophyta</taxon>
        <taxon>Embryophyta</taxon>
        <taxon>Tracheophyta</taxon>
        <taxon>Spermatophyta</taxon>
        <taxon>Magnoliopsida</taxon>
        <taxon>Liliopsida</taxon>
        <taxon>Poales</taxon>
        <taxon>Poaceae</taxon>
        <taxon>PACMAD clade</taxon>
        <taxon>Panicoideae</taxon>
        <taxon>Panicodae</taxon>
        <taxon>Paniceae</taxon>
        <taxon>Dichantheliinae</taxon>
        <taxon>Dichanthelium</taxon>
    </lineage>
</organism>
<dbReference type="PANTHER" id="PTHR33074">
    <property type="entry name" value="EXPRESSED PROTEIN-RELATED"/>
    <property type="match status" value="1"/>
</dbReference>
<evidence type="ECO:0000313" key="3">
    <source>
        <dbReference type="EMBL" id="OEL13999.1"/>
    </source>
</evidence>
<gene>
    <name evidence="3" type="ORF">BAE44_0024982</name>
</gene>
<evidence type="ECO:0000259" key="2">
    <source>
        <dbReference type="Pfam" id="PF07762"/>
    </source>
</evidence>
<dbReference type="OrthoDB" id="600696at2759"/>
<feature type="region of interest" description="Disordered" evidence="1">
    <location>
        <begin position="1"/>
        <end position="23"/>
    </location>
</feature>
<dbReference type="Pfam" id="PF07762">
    <property type="entry name" value="DUF1618"/>
    <property type="match status" value="1"/>
</dbReference>